<sequence>MAAPITYVLVDGENVDATLGTSILMRRPASEERPRWERLLSFAETTWSQPARGLFFLAANADLPMAFVQALLAIGYRVIPLRGAPGEKVVDLAIQRTLEEIGRRSGDVILVSNDGDFIPQVSDLCSTRRVGIIGFTEFRNQGLTALSQRGVELFDLEYDVQAFNSRLPRVRIIPIEEFNPADFL</sequence>
<accession>A0A935IJE5</accession>
<evidence type="ECO:0000313" key="2">
    <source>
        <dbReference type="EMBL" id="MBK6301577.1"/>
    </source>
</evidence>
<dbReference type="Pfam" id="PF01936">
    <property type="entry name" value="NYN"/>
    <property type="match status" value="1"/>
</dbReference>
<dbReference type="InterPro" id="IPR021139">
    <property type="entry name" value="NYN"/>
</dbReference>
<evidence type="ECO:0000313" key="5">
    <source>
        <dbReference type="Proteomes" id="UP000718281"/>
    </source>
</evidence>
<dbReference type="Proteomes" id="UP000726105">
    <property type="component" value="Unassembled WGS sequence"/>
</dbReference>
<evidence type="ECO:0000313" key="3">
    <source>
        <dbReference type="EMBL" id="MBK7272281.1"/>
    </source>
</evidence>
<dbReference type="EMBL" id="JADIXZ010000004">
    <property type="protein sequence ID" value="MBK6301577.1"/>
    <property type="molecule type" value="Genomic_DNA"/>
</dbReference>
<evidence type="ECO:0000313" key="6">
    <source>
        <dbReference type="Proteomes" id="UP000726105"/>
    </source>
</evidence>
<evidence type="ECO:0000313" key="4">
    <source>
        <dbReference type="EMBL" id="MBL0003480.1"/>
    </source>
</evidence>
<protein>
    <submittedName>
        <fullName evidence="3">NYN domain-containing protein</fullName>
    </submittedName>
</protein>
<dbReference type="Gene3D" id="3.40.50.1010">
    <property type="entry name" value="5'-nuclease"/>
    <property type="match status" value="1"/>
</dbReference>
<dbReference type="AlphaFoldDB" id="A0A935IJE5"/>
<gene>
    <name evidence="2" type="ORF">IPF40_11195</name>
    <name evidence="3" type="ORF">IPI13_03660</name>
    <name evidence="4" type="ORF">IPP00_05670</name>
</gene>
<organism evidence="3 6">
    <name type="scientific">Candidatus Phosphoribacter hodrii</name>
    <dbReference type="NCBI Taxonomy" id="2953743"/>
    <lineage>
        <taxon>Bacteria</taxon>
        <taxon>Bacillati</taxon>
        <taxon>Actinomycetota</taxon>
        <taxon>Actinomycetes</taxon>
        <taxon>Micrococcales</taxon>
        <taxon>Dermatophilaceae</taxon>
        <taxon>Candidatus Phosphoribacter</taxon>
    </lineage>
</organism>
<name>A0A935IJE5_9MICO</name>
<dbReference type="GO" id="GO:0004540">
    <property type="term" value="F:RNA nuclease activity"/>
    <property type="evidence" value="ECO:0007669"/>
    <property type="project" value="InterPro"/>
</dbReference>
<comment type="caution">
    <text evidence="3">The sequence shown here is derived from an EMBL/GenBank/DDBJ whole genome shotgun (WGS) entry which is preliminary data.</text>
</comment>
<dbReference type="EMBL" id="JADKGK010000012">
    <property type="protein sequence ID" value="MBL0003480.1"/>
    <property type="molecule type" value="Genomic_DNA"/>
</dbReference>
<feature type="domain" description="NYN" evidence="1">
    <location>
        <begin position="6"/>
        <end position="136"/>
    </location>
</feature>
<reference evidence="5 6" key="1">
    <citation type="submission" date="2020-10" db="EMBL/GenBank/DDBJ databases">
        <title>Connecting structure to function with the recovery of over 1000 high-quality activated sludge metagenome-assembled genomes encoding full-length rRNA genes using long-read sequencing.</title>
        <authorList>
            <person name="Singleton C.M."/>
            <person name="Petriglieri F."/>
            <person name="Kristensen J.M."/>
            <person name="Kirkegaard R.H."/>
            <person name="Michaelsen T.Y."/>
            <person name="Andersen M.H."/>
            <person name="Karst S.M."/>
            <person name="Dueholm M.S."/>
            <person name="Nielsen P.H."/>
            <person name="Albertsen M."/>
        </authorList>
    </citation>
    <scope>NUCLEOTIDE SEQUENCE [LARGE SCALE GENOMIC DNA]</scope>
    <source>
        <strain evidence="2">AalE_18-Q3-R2-46_BAT3C.188</strain>
        <strain evidence="3">Ega_18-Q3-R5-49_MAXAC.001</strain>
        <strain evidence="4">Ribe_18-Q3-R11-54_MAXAC.001</strain>
    </source>
</reference>
<dbReference type="Proteomes" id="UP000718281">
    <property type="component" value="Unassembled WGS sequence"/>
</dbReference>
<dbReference type="EMBL" id="JADJIB010000001">
    <property type="protein sequence ID" value="MBK7272281.1"/>
    <property type="molecule type" value="Genomic_DNA"/>
</dbReference>
<evidence type="ECO:0000259" key="1">
    <source>
        <dbReference type="Pfam" id="PF01936"/>
    </source>
</evidence>
<proteinExistence type="predicted"/>
<dbReference type="Proteomes" id="UP000886632">
    <property type="component" value="Unassembled WGS sequence"/>
</dbReference>